<accession>A0A2S6GQG0</accession>
<reference evidence="2 3" key="1">
    <citation type="submission" date="2018-02" db="EMBL/GenBank/DDBJ databases">
        <title>Genomic Encyclopedia of Archaeal and Bacterial Type Strains, Phase II (KMG-II): from individual species to whole genera.</title>
        <authorList>
            <person name="Goeker M."/>
        </authorList>
    </citation>
    <scope>NUCLEOTIDE SEQUENCE [LARGE SCALE GENOMIC DNA]</scope>
    <source>
        <strain evidence="2 3">YU 961-1</strain>
    </source>
</reference>
<dbReference type="AlphaFoldDB" id="A0A2S6GQG0"/>
<evidence type="ECO:0000313" key="2">
    <source>
        <dbReference type="EMBL" id="PPK67439.1"/>
    </source>
</evidence>
<dbReference type="Proteomes" id="UP000239203">
    <property type="component" value="Unassembled WGS sequence"/>
</dbReference>
<sequence length="359" mass="37446">MARWSKAVPLTALLLTTACAASGSDSPSTEDGAAQVAACPVAAPAAPTSPVEAAAAVLTATRAFLAMLDDQQEAAVLADRTRANLAHWSGLPDESFTRAGLRLDELDDARQSAVFAILKSALSPEGYEQVKEITTADGILAAEAKTSLDFGADHYWIRVLGTPSSTEKWTVQFGGHHLAVNLTLSGTDMTLAPTLWGAQPASYASEGAAIEPLCGEVAKAAAVVDSLTEEQRVAATLPEPVREIVLGAGQDGKALPAGGIRASTLSAAQKKLLLSLVREWITPLNSAAAAAKLAEAERAIDAATFAWAGDTAAGQPVYYRVQGPTYTIELAHRQDQDGIARVDSIYREPENDYGAQLGP</sequence>
<keyword evidence="3" id="KW-1185">Reference proteome</keyword>
<proteinExistence type="predicted"/>
<name>A0A2S6GQG0_9PSEU</name>
<gene>
    <name evidence="2" type="ORF">CLV40_107102</name>
</gene>
<evidence type="ECO:0000313" key="3">
    <source>
        <dbReference type="Proteomes" id="UP000239203"/>
    </source>
</evidence>
<dbReference type="Pfam" id="PF12006">
    <property type="entry name" value="DUF3500"/>
    <property type="match status" value="1"/>
</dbReference>
<feature type="signal peptide" evidence="1">
    <location>
        <begin position="1"/>
        <end position="20"/>
    </location>
</feature>
<feature type="chain" id="PRO_5015410959" evidence="1">
    <location>
        <begin position="21"/>
        <end position="359"/>
    </location>
</feature>
<organism evidence="2 3">
    <name type="scientific">Actinokineospora auranticolor</name>
    <dbReference type="NCBI Taxonomy" id="155976"/>
    <lineage>
        <taxon>Bacteria</taxon>
        <taxon>Bacillati</taxon>
        <taxon>Actinomycetota</taxon>
        <taxon>Actinomycetes</taxon>
        <taxon>Pseudonocardiales</taxon>
        <taxon>Pseudonocardiaceae</taxon>
        <taxon>Actinokineospora</taxon>
    </lineage>
</organism>
<evidence type="ECO:0000256" key="1">
    <source>
        <dbReference type="SAM" id="SignalP"/>
    </source>
</evidence>
<dbReference type="PANTHER" id="PTHR37489">
    <property type="entry name" value="DUF3500 DOMAIN-CONTAINING PROTEIN"/>
    <property type="match status" value="1"/>
</dbReference>
<comment type="caution">
    <text evidence="2">The sequence shown here is derived from an EMBL/GenBank/DDBJ whole genome shotgun (WGS) entry which is preliminary data.</text>
</comment>
<dbReference type="RefSeq" id="WP_104479561.1">
    <property type="nucleotide sequence ID" value="NZ_CP154825.1"/>
</dbReference>
<protein>
    <submittedName>
        <fullName evidence="2">Uncharacterized protein DUF3500</fullName>
    </submittedName>
</protein>
<dbReference type="PANTHER" id="PTHR37489:SF1">
    <property type="entry name" value="DUF3500 DOMAIN-CONTAINING PROTEIN"/>
    <property type="match status" value="1"/>
</dbReference>
<dbReference type="EMBL" id="PTIX01000007">
    <property type="protein sequence ID" value="PPK67439.1"/>
    <property type="molecule type" value="Genomic_DNA"/>
</dbReference>
<keyword evidence="1" id="KW-0732">Signal</keyword>
<dbReference type="InterPro" id="IPR021889">
    <property type="entry name" value="DUF3500"/>
</dbReference>
<dbReference type="PROSITE" id="PS51257">
    <property type="entry name" value="PROKAR_LIPOPROTEIN"/>
    <property type="match status" value="1"/>
</dbReference>
<dbReference type="OrthoDB" id="581140at2"/>